<dbReference type="RefSeq" id="WP_393971273.1">
    <property type="nucleotide sequence ID" value="NZ_CP133772.1"/>
</dbReference>
<protein>
    <recommendedName>
        <fullName evidence="4">DNA mismatch repair proteins mutS family domain-containing protein</fullName>
    </recommendedName>
</protein>
<keyword evidence="2" id="KW-0067">ATP-binding</keyword>
<evidence type="ECO:0000313" key="6">
    <source>
        <dbReference type="Proteomes" id="UP001451606"/>
    </source>
</evidence>
<name>A0AAX4NIL2_9ARCH</name>
<dbReference type="PANTHER" id="PTHR11361:SF34">
    <property type="entry name" value="DNA MISMATCH REPAIR PROTEIN MSH1, MITOCHONDRIAL"/>
    <property type="match status" value="1"/>
</dbReference>
<feature type="domain" description="DNA mismatch repair proteins mutS family" evidence="4">
    <location>
        <begin position="323"/>
        <end position="496"/>
    </location>
</feature>
<evidence type="ECO:0000256" key="1">
    <source>
        <dbReference type="ARBA" id="ARBA00022741"/>
    </source>
</evidence>
<dbReference type="InterPro" id="IPR045076">
    <property type="entry name" value="MutS"/>
</dbReference>
<evidence type="ECO:0000313" key="5">
    <source>
        <dbReference type="EMBL" id="WYY00950.1"/>
    </source>
</evidence>
<dbReference type="InterPro" id="IPR000432">
    <property type="entry name" value="DNA_mismatch_repair_MutS_C"/>
</dbReference>
<accession>A0AAX4NIL2</accession>
<keyword evidence="6" id="KW-1185">Reference proteome</keyword>
<dbReference type="GO" id="GO:0005524">
    <property type="term" value="F:ATP binding"/>
    <property type="evidence" value="ECO:0007669"/>
    <property type="project" value="UniProtKB-KW"/>
</dbReference>
<dbReference type="KEGG" id="omr:OXIME_001542"/>
<dbReference type="GO" id="GO:0006298">
    <property type="term" value="P:mismatch repair"/>
    <property type="evidence" value="ECO:0007669"/>
    <property type="project" value="InterPro"/>
</dbReference>
<dbReference type="AlphaFoldDB" id="A0AAX4NIL2"/>
<dbReference type="Proteomes" id="UP001451606">
    <property type="component" value="Chromosome"/>
</dbReference>
<keyword evidence="3" id="KW-0238">DNA-binding</keyword>
<evidence type="ECO:0000256" key="3">
    <source>
        <dbReference type="ARBA" id="ARBA00023125"/>
    </source>
</evidence>
<dbReference type="EMBL" id="CP133772">
    <property type="protein sequence ID" value="WYY00950.1"/>
    <property type="molecule type" value="Genomic_DNA"/>
</dbReference>
<dbReference type="SUPFAM" id="SSF52540">
    <property type="entry name" value="P-loop containing nucleoside triphosphate hydrolases"/>
    <property type="match status" value="1"/>
</dbReference>
<dbReference type="GO" id="GO:0140664">
    <property type="term" value="F:ATP-dependent DNA damage sensor activity"/>
    <property type="evidence" value="ECO:0007669"/>
    <property type="project" value="InterPro"/>
</dbReference>
<organism evidence="5 6">
    <name type="scientific">Oxyplasma meridianum</name>
    <dbReference type="NCBI Taxonomy" id="3073602"/>
    <lineage>
        <taxon>Archaea</taxon>
        <taxon>Methanobacteriati</taxon>
        <taxon>Thermoplasmatota</taxon>
        <taxon>Thermoplasmata</taxon>
        <taxon>Thermoplasmatales</taxon>
        <taxon>Thermoplasmataceae</taxon>
        <taxon>Oxyplasma</taxon>
    </lineage>
</organism>
<dbReference type="PANTHER" id="PTHR11361">
    <property type="entry name" value="DNA MISMATCH REPAIR PROTEIN MUTS FAMILY MEMBER"/>
    <property type="match status" value="1"/>
</dbReference>
<dbReference type="Pfam" id="PF00488">
    <property type="entry name" value="MutS_V"/>
    <property type="match status" value="1"/>
</dbReference>
<keyword evidence="1" id="KW-0547">Nucleotide-binding</keyword>
<proteinExistence type="predicted"/>
<evidence type="ECO:0000259" key="4">
    <source>
        <dbReference type="SMART" id="SM00534"/>
    </source>
</evidence>
<dbReference type="Gene3D" id="3.40.50.300">
    <property type="entry name" value="P-loop containing nucleotide triphosphate hydrolases"/>
    <property type="match status" value="1"/>
</dbReference>
<reference evidence="5 6" key="1">
    <citation type="submission" date="2023-09" db="EMBL/GenBank/DDBJ databases">
        <authorList>
            <person name="Golyshina O.V."/>
            <person name="Lunev E.A."/>
            <person name="Bargiela R."/>
            <person name="Gaines M.C."/>
            <person name="Daum B."/>
            <person name="Bale N.J."/>
            <person name="Koenen M."/>
            <person name="Sinninghe Damst J.S."/>
            <person name="Yakimov M."/>
            <person name="Golyshin P.N."/>
        </authorList>
    </citation>
    <scope>NUCLEOTIDE SEQUENCE [LARGE SCALE GENOMIC DNA]</scope>
    <source>
        <strain evidence="5 6">M1</strain>
    </source>
</reference>
<dbReference type="GeneID" id="95968280"/>
<sequence length="513" mass="58373">MKIFLMYPDRNLNPDIEFPWNENFLVDDLELNRIFHKMAGTDKFLYGIVKKVIMNSETDVETILHRQAVLKDCIQNSTYVRRIYEILVRSLAEEKKQYFWFSQTNPGLILHESIKVMRIFINSFGELRKISDSRSDEFQSEGFRSLFSLIKNELDDAYLSQIGDFLNTLSFTRGVPVSVQLGRGNEGENYTLLKPTEKKTIFSGIISHGREKNYTFTLGDRDESGAQAIVEMRNRGIINITNVLKESAENVLSFFYLLRNELAFYIGCLNLYDSITGKGYPVCFPVPVEGRGNILSFKGVYDISLSLGTSERVVGNDLSADGKGLVIITGTNRGGKSTFLRSVGQSLLMMQSGMFVPASSFISDLRIGLFTHFKKEEDRGMTMGKLDEELDRMSSIIDHMRSGSIILFNESFSATNTREGSQISGSIVDALIEKGIKVLFVSHLYEFSISYYEKRRRETLFLRAERKADGTHTYRIIEGNPLETSHSEDLFRKIFGDEMENPPAEESKKLETS</sequence>
<dbReference type="SMART" id="SM00534">
    <property type="entry name" value="MUTSac"/>
    <property type="match status" value="1"/>
</dbReference>
<evidence type="ECO:0000256" key="2">
    <source>
        <dbReference type="ARBA" id="ARBA00022840"/>
    </source>
</evidence>
<dbReference type="GO" id="GO:0030983">
    <property type="term" value="F:mismatched DNA binding"/>
    <property type="evidence" value="ECO:0007669"/>
    <property type="project" value="InterPro"/>
</dbReference>
<dbReference type="InterPro" id="IPR027417">
    <property type="entry name" value="P-loop_NTPase"/>
</dbReference>
<dbReference type="GO" id="GO:0005829">
    <property type="term" value="C:cytosol"/>
    <property type="evidence" value="ECO:0007669"/>
    <property type="project" value="TreeGrafter"/>
</dbReference>
<gene>
    <name evidence="5" type="ORF">OXIME_001542</name>
</gene>